<dbReference type="GO" id="GO:0030148">
    <property type="term" value="P:sphingolipid biosynthetic process"/>
    <property type="evidence" value="ECO:0007669"/>
    <property type="project" value="TreeGrafter"/>
</dbReference>
<keyword evidence="9 14" id="KW-0443">Lipid metabolism</keyword>
<reference evidence="16" key="1">
    <citation type="journal article" date="2010" name="Nature">
        <title>The Amphimedon queenslandica genome and the evolution of animal complexity.</title>
        <authorList>
            <person name="Srivastava M."/>
            <person name="Simakov O."/>
            <person name="Chapman J."/>
            <person name="Fahey B."/>
            <person name="Gauthier M.E."/>
            <person name="Mitros T."/>
            <person name="Richards G.S."/>
            <person name="Conaco C."/>
            <person name="Dacre M."/>
            <person name="Hellsten U."/>
            <person name="Larroux C."/>
            <person name="Putnam N.H."/>
            <person name="Stanke M."/>
            <person name="Adamska M."/>
            <person name="Darling A."/>
            <person name="Degnan S.M."/>
            <person name="Oakley T.H."/>
            <person name="Plachetzki D.C."/>
            <person name="Zhai Y."/>
            <person name="Adamski M."/>
            <person name="Calcino A."/>
            <person name="Cummins S.F."/>
            <person name="Goodstein D.M."/>
            <person name="Harris C."/>
            <person name="Jackson D.J."/>
            <person name="Leys S.P."/>
            <person name="Shu S."/>
            <person name="Woodcroft B.J."/>
            <person name="Vervoort M."/>
            <person name="Kosik K.S."/>
            <person name="Manning G."/>
            <person name="Degnan B.M."/>
            <person name="Rokhsar D.S."/>
        </authorList>
    </citation>
    <scope>NUCLEOTIDE SEQUENCE [LARGE SCALE GENOMIC DNA]</scope>
</reference>
<accession>A0AAN0IDY2</accession>
<feature type="transmembrane region" description="Helical" evidence="14">
    <location>
        <begin position="155"/>
        <end position="175"/>
    </location>
</feature>
<keyword evidence="11 14" id="KW-0275">Fatty acid biosynthesis</keyword>
<feature type="transmembrane region" description="Helical" evidence="14">
    <location>
        <begin position="195"/>
        <end position="214"/>
    </location>
</feature>
<keyword evidence="5 14" id="KW-0444">Lipid biosynthesis</keyword>
<evidence type="ECO:0000256" key="2">
    <source>
        <dbReference type="ARBA" id="ARBA00005194"/>
    </source>
</evidence>
<feature type="transmembrane region" description="Helical" evidence="14">
    <location>
        <begin position="130"/>
        <end position="148"/>
    </location>
</feature>
<organism evidence="15 16">
    <name type="scientific">Amphimedon queenslandica</name>
    <name type="common">Sponge</name>
    <dbReference type="NCBI Taxonomy" id="400682"/>
    <lineage>
        <taxon>Eukaryota</taxon>
        <taxon>Metazoa</taxon>
        <taxon>Porifera</taxon>
        <taxon>Demospongiae</taxon>
        <taxon>Heteroscleromorpha</taxon>
        <taxon>Haplosclerida</taxon>
        <taxon>Niphatidae</taxon>
        <taxon>Amphimedon</taxon>
    </lineage>
</organism>
<dbReference type="AlphaFoldDB" id="A0AAN0IDY2"/>
<keyword evidence="8 14" id="KW-1133">Transmembrane helix</keyword>
<dbReference type="GO" id="GO:0005789">
    <property type="term" value="C:endoplasmic reticulum membrane"/>
    <property type="evidence" value="ECO:0007669"/>
    <property type="project" value="UniProtKB-SubCell"/>
</dbReference>
<comment type="function">
    <text evidence="14">Catalyzes the third of the four reactions of the long-chain fatty acids elongation cycle. This endoplasmic reticulum-bound enzymatic process, allows the addition of two carbons to the chain of long- and very long-chain fatty acids/VLCFAs per cycle. This enzyme catalyzes the dehydration of the 3-hydroxyacyl-CoA intermediate into trans-2,3-enoyl-CoA, within each cycle of fatty acid elongation. Thereby, it participates to the production of VLCFAs of different chain lengths that are involved in multiple biological processes as precursors of membrane lipids and lipid mediators.</text>
</comment>
<evidence type="ECO:0000256" key="4">
    <source>
        <dbReference type="ARBA" id="ARBA00013122"/>
    </source>
</evidence>
<dbReference type="PANTHER" id="PTHR11035">
    <property type="entry name" value="VERY-LONG-CHAIN (3R)-3-HYDROXYACYL-COA DEHYDRATASE"/>
    <property type="match status" value="1"/>
</dbReference>
<feature type="transmembrane region" description="Helical" evidence="14">
    <location>
        <begin position="95"/>
        <end position="124"/>
    </location>
</feature>
<comment type="catalytic activity">
    <reaction evidence="13 14">
        <text>a very-long-chain (3R)-3-hydroxyacyl-CoA = a very-long-chain (2E)-enoyl-CoA + H2O</text>
        <dbReference type="Rhea" id="RHEA:45812"/>
        <dbReference type="ChEBI" id="CHEBI:15377"/>
        <dbReference type="ChEBI" id="CHEBI:83728"/>
        <dbReference type="ChEBI" id="CHEBI:85440"/>
        <dbReference type="EC" id="4.2.1.134"/>
    </reaction>
</comment>
<evidence type="ECO:0000256" key="3">
    <source>
        <dbReference type="ARBA" id="ARBA00007811"/>
    </source>
</evidence>
<evidence type="ECO:0000256" key="9">
    <source>
        <dbReference type="ARBA" id="ARBA00023098"/>
    </source>
</evidence>
<comment type="similarity">
    <text evidence="3 14">Belongs to the very long-chain fatty acids dehydratase HACD family.</text>
</comment>
<dbReference type="PANTHER" id="PTHR11035:SF3">
    <property type="entry name" value="VERY-LONG-CHAIN (3R)-3-HYDROXYACYL-COA DEHYDRATASE"/>
    <property type="match status" value="1"/>
</dbReference>
<dbReference type="InterPro" id="IPR007482">
    <property type="entry name" value="Tyr_Pase-like_PTPLA"/>
</dbReference>
<dbReference type="GO" id="GO:0042761">
    <property type="term" value="P:very long-chain fatty acid biosynthetic process"/>
    <property type="evidence" value="ECO:0007669"/>
    <property type="project" value="TreeGrafter"/>
</dbReference>
<dbReference type="EnsemblMetazoa" id="XM_003386421.2">
    <property type="protein sequence ID" value="XP_003386469.1"/>
    <property type="gene ID" value="LOC100631401"/>
</dbReference>
<feature type="transmembrane region" description="Helical" evidence="14">
    <location>
        <begin position="62"/>
        <end position="83"/>
    </location>
</feature>
<dbReference type="KEGG" id="aqu:100631401"/>
<name>A0AAN0IDY2_AMPQE</name>
<evidence type="ECO:0000256" key="12">
    <source>
        <dbReference type="ARBA" id="ARBA00023239"/>
    </source>
</evidence>
<dbReference type="GO" id="GO:0102158">
    <property type="term" value="F:very-long-chain (3R)-3-hydroxyacyl-CoA dehydratase activity"/>
    <property type="evidence" value="ECO:0007669"/>
    <property type="project" value="UniProtKB-EC"/>
</dbReference>
<evidence type="ECO:0000256" key="13">
    <source>
        <dbReference type="ARBA" id="ARBA00036671"/>
    </source>
</evidence>
<evidence type="ECO:0000256" key="14">
    <source>
        <dbReference type="RuleBase" id="RU363109"/>
    </source>
</evidence>
<keyword evidence="16" id="KW-1185">Reference proteome</keyword>
<protein>
    <recommendedName>
        <fullName evidence="4 14">Very-long-chain (3R)-3-hydroxyacyl-CoA dehydratase</fullName>
        <ecNumber evidence="4 14">4.2.1.134</ecNumber>
    </recommendedName>
</protein>
<dbReference type="GO" id="GO:0030497">
    <property type="term" value="P:fatty acid elongation"/>
    <property type="evidence" value="ECO:0007669"/>
    <property type="project" value="TreeGrafter"/>
</dbReference>
<keyword evidence="12 14" id="KW-0456">Lyase</keyword>
<comment type="subcellular location">
    <subcellularLocation>
        <location evidence="14">Endoplasmic reticulum membrane</location>
        <topology evidence="14">Multi-pass membrane protein</topology>
    </subcellularLocation>
    <subcellularLocation>
        <location evidence="1">Membrane</location>
        <topology evidence="1">Multi-pass membrane protein</topology>
    </subcellularLocation>
</comment>
<evidence type="ECO:0000256" key="1">
    <source>
        <dbReference type="ARBA" id="ARBA00004141"/>
    </source>
</evidence>
<dbReference type="Proteomes" id="UP000007879">
    <property type="component" value="Unassembled WGS sequence"/>
</dbReference>
<comment type="pathway">
    <text evidence="2 14">Lipid metabolism; fatty acid biosynthesis.</text>
</comment>
<dbReference type="GeneID" id="100631401"/>
<keyword evidence="14" id="KW-0256">Endoplasmic reticulum</keyword>
<keyword evidence="7 14" id="KW-0276">Fatty acid metabolism</keyword>
<dbReference type="RefSeq" id="XP_003386469.1">
    <property type="nucleotide sequence ID" value="XM_003386421.2"/>
</dbReference>
<reference evidence="15" key="2">
    <citation type="submission" date="2024-06" db="UniProtKB">
        <authorList>
            <consortium name="EnsemblMetazoa"/>
        </authorList>
    </citation>
    <scope>IDENTIFICATION</scope>
</reference>
<evidence type="ECO:0000256" key="10">
    <source>
        <dbReference type="ARBA" id="ARBA00023136"/>
    </source>
</evidence>
<evidence type="ECO:0000313" key="15">
    <source>
        <dbReference type="EnsemblMetazoa" id="XP_003386469.1"/>
    </source>
</evidence>
<evidence type="ECO:0000256" key="6">
    <source>
        <dbReference type="ARBA" id="ARBA00022692"/>
    </source>
</evidence>
<sequence length="233" mass="27445">MANKEQRMSVSSRSYLLAYNLIQTTGWTFILMKAVQYVIEGNYGIEVGTPGLYLKVHKELKLFQGLACLEIIHSIIGIIRSNVVLTFFQIYSRNIILWGIIDFVPVSYLEQFIWPLVVLLVWSISEVSRYIYYACMLIGSTPYFIIYLRYSLFIVLYPVGVFSEQVLLFYALPIVRATQRWSIFLPNPWNFSFSYYYFVISGIIQYLIVFPHLYDRMIHQRMKVLCKELKKAQ</sequence>
<evidence type="ECO:0000256" key="5">
    <source>
        <dbReference type="ARBA" id="ARBA00022516"/>
    </source>
</evidence>
<evidence type="ECO:0000256" key="7">
    <source>
        <dbReference type="ARBA" id="ARBA00022832"/>
    </source>
</evidence>
<feature type="transmembrane region" description="Helical" evidence="14">
    <location>
        <begin position="16"/>
        <end position="39"/>
    </location>
</feature>
<dbReference type="Pfam" id="PF04387">
    <property type="entry name" value="PTPLA"/>
    <property type="match status" value="1"/>
</dbReference>
<evidence type="ECO:0000256" key="8">
    <source>
        <dbReference type="ARBA" id="ARBA00022989"/>
    </source>
</evidence>
<keyword evidence="6 14" id="KW-0812">Transmembrane</keyword>
<proteinExistence type="inferred from homology"/>
<evidence type="ECO:0000313" key="16">
    <source>
        <dbReference type="Proteomes" id="UP000007879"/>
    </source>
</evidence>
<evidence type="ECO:0000256" key="11">
    <source>
        <dbReference type="ARBA" id="ARBA00023160"/>
    </source>
</evidence>
<dbReference type="EC" id="4.2.1.134" evidence="4 14"/>
<keyword evidence="10 14" id="KW-0472">Membrane</keyword>